<evidence type="ECO:0000313" key="1">
    <source>
        <dbReference type="EMBL" id="KAF7085391.1"/>
    </source>
</evidence>
<comment type="caution">
    <text evidence="1">The sequence shown here is derived from an EMBL/GenBank/DDBJ whole genome shotgun (WGS) entry which is preliminary data.</text>
</comment>
<reference evidence="1" key="2">
    <citation type="submission" date="2020-03" db="EMBL/GenBank/DDBJ databases">
        <title>The second near-complete assembly of the hexaploid bread wheat (Triticum aestivum) genome.</title>
        <authorList>
            <person name="Zimin A.V."/>
            <person name="Puiu D."/>
            <person name="Shumante A."/>
            <person name="Alonge M."/>
            <person name="Salzberg S.L."/>
        </authorList>
    </citation>
    <scope>NUCLEOTIDE SEQUENCE</scope>
    <source>
        <tissue evidence="1">Leaf</tissue>
    </source>
</reference>
<dbReference type="EMBL" id="CM022227">
    <property type="protein sequence ID" value="KAF7085391.1"/>
    <property type="molecule type" value="Genomic_DNA"/>
</dbReference>
<dbReference type="AlphaFoldDB" id="A0A9R1LC43"/>
<reference evidence="1" key="1">
    <citation type="journal article" date="2017" name="Gigascience">
        <title>The first near-complete assembly of the hexaploid bread wheat genome, Triticum aestivum.</title>
        <authorList>
            <person name="Zimin A.V."/>
            <person name="Puiu D."/>
            <person name="Hall R."/>
            <person name="Kingan S."/>
            <person name="Clavijo B.J."/>
            <person name="Salzberg S.L."/>
        </authorList>
    </citation>
    <scope>NUCLEOTIDE SEQUENCE</scope>
    <source>
        <tissue evidence="1">Leaf</tissue>
    </source>
</reference>
<name>A0A9R1LC43_WHEAT</name>
<sequence>MTNHRRPAADQAVSLSLSLSLGAVAGFHKKMRRAAAAAGGDQFVALGGHRTSHLRGRHRLALALTTGNQ</sequence>
<proteinExistence type="predicted"/>
<protein>
    <submittedName>
        <fullName evidence="1">Uncharacterized protein</fullName>
    </submittedName>
</protein>
<organism evidence="1">
    <name type="scientific">Triticum aestivum</name>
    <name type="common">Wheat</name>
    <dbReference type="NCBI Taxonomy" id="4565"/>
    <lineage>
        <taxon>Eukaryota</taxon>
        <taxon>Viridiplantae</taxon>
        <taxon>Streptophyta</taxon>
        <taxon>Embryophyta</taxon>
        <taxon>Tracheophyta</taxon>
        <taxon>Spermatophyta</taxon>
        <taxon>Magnoliopsida</taxon>
        <taxon>Liliopsida</taxon>
        <taxon>Poales</taxon>
        <taxon>Poaceae</taxon>
        <taxon>BOP clade</taxon>
        <taxon>Pooideae</taxon>
        <taxon>Triticodae</taxon>
        <taxon>Triticeae</taxon>
        <taxon>Triticinae</taxon>
        <taxon>Triticum</taxon>
    </lineage>
</organism>
<dbReference type="Proteomes" id="UP000815260">
    <property type="component" value="Chromosome 6B"/>
</dbReference>
<gene>
    <name evidence="1" type="ORF">CFC21_088827</name>
</gene>
<accession>A0A9R1LC43</accession>